<proteinExistence type="predicted"/>
<reference evidence="2" key="1">
    <citation type="submission" date="2013-09" db="EMBL/GenBank/DDBJ databases">
        <title>Corchorus olitorius genome sequencing.</title>
        <authorList>
            <person name="Alam M."/>
            <person name="Haque M.S."/>
            <person name="Islam M.S."/>
            <person name="Emdad E.M."/>
            <person name="Islam M.M."/>
            <person name="Ahmed B."/>
            <person name="Halim A."/>
            <person name="Hossen Q.M.M."/>
            <person name="Hossain M.Z."/>
            <person name="Ahmed R."/>
            <person name="Khan M.M."/>
            <person name="Islam R."/>
            <person name="Rashid M.M."/>
            <person name="Khan S.A."/>
            <person name="Rahman M.S."/>
            <person name="Alam M."/>
            <person name="Yahiya A.S."/>
            <person name="Khan M.S."/>
            <person name="Azam M.S."/>
            <person name="Haque T."/>
            <person name="Lashkar M.Z.H."/>
            <person name="Akhand A.I."/>
            <person name="Morshed G."/>
            <person name="Roy S."/>
            <person name="Uddin K.S."/>
            <person name="Rabeya T."/>
            <person name="Hossain A.S."/>
            <person name="Chowdhury A."/>
            <person name="Snigdha A.R."/>
            <person name="Mortoza M.S."/>
            <person name="Matin S.A."/>
            <person name="Hoque S.M.E."/>
            <person name="Islam M.K."/>
            <person name="Roy D.K."/>
            <person name="Haider R."/>
            <person name="Moosa M.M."/>
            <person name="Elias S.M."/>
            <person name="Hasan A.M."/>
            <person name="Jahan S."/>
            <person name="Shafiuddin M."/>
            <person name="Mahmood N."/>
            <person name="Shommy N.S."/>
        </authorList>
    </citation>
    <scope>NUCLEOTIDE SEQUENCE [LARGE SCALE GENOMIC DNA]</scope>
    <source>
        <strain evidence="2">cv. O-4</strain>
    </source>
</reference>
<dbReference type="AlphaFoldDB" id="A0A1R3FVK4"/>
<dbReference type="Proteomes" id="UP000187203">
    <property type="component" value="Unassembled WGS sequence"/>
</dbReference>
<comment type="caution">
    <text evidence="1">The sequence shown here is derived from an EMBL/GenBank/DDBJ whole genome shotgun (WGS) entry which is preliminary data.</text>
</comment>
<gene>
    <name evidence="1" type="ORF">COLO4_38323</name>
</gene>
<keyword evidence="2" id="KW-1185">Reference proteome</keyword>
<evidence type="ECO:0000313" key="1">
    <source>
        <dbReference type="EMBL" id="OMO49864.1"/>
    </source>
</evidence>
<name>A0A1R3FVK4_9ROSI</name>
<accession>A0A1R3FVK4</accession>
<sequence length="46" mass="5440">MKFDGAVENCCVHVRGEESWQVHKNIPLTWHMRGFIFVCLLLVLPW</sequence>
<protein>
    <submittedName>
        <fullName evidence="1">Uncharacterized protein</fullName>
    </submittedName>
</protein>
<organism evidence="1 2">
    <name type="scientific">Corchorus olitorius</name>
    <dbReference type="NCBI Taxonomy" id="93759"/>
    <lineage>
        <taxon>Eukaryota</taxon>
        <taxon>Viridiplantae</taxon>
        <taxon>Streptophyta</taxon>
        <taxon>Embryophyta</taxon>
        <taxon>Tracheophyta</taxon>
        <taxon>Spermatophyta</taxon>
        <taxon>Magnoliopsida</taxon>
        <taxon>eudicotyledons</taxon>
        <taxon>Gunneridae</taxon>
        <taxon>Pentapetalae</taxon>
        <taxon>rosids</taxon>
        <taxon>malvids</taxon>
        <taxon>Malvales</taxon>
        <taxon>Malvaceae</taxon>
        <taxon>Grewioideae</taxon>
        <taxon>Apeibeae</taxon>
        <taxon>Corchorus</taxon>
    </lineage>
</organism>
<dbReference type="EMBL" id="AWUE01024750">
    <property type="protein sequence ID" value="OMO49864.1"/>
    <property type="molecule type" value="Genomic_DNA"/>
</dbReference>
<evidence type="ECO:0000313" key="2">
    <source>
        <dbReference type="Proteomes" id="UP000187203"/>
    </source>
</evidence>